<feature type="transmembrane region" description="Helical" evidence="4">
    <location>
        <begin position="249"/>
        <end position="269"/>
    </location>
</feature>
<feature type="transmembrane region" description="Helical" evidence="4">
    <location>
        <begin position="69"/>
        <end position="88"/>
    </location>
</feature>
<feature type="transmembrane region" description="Helical" evidence="4">
    <location>
        <begin position="370"/>
        <end position="387"/>
    </location>
</feature>
<feature type="transmembrane region" description="Helical" evidence="4">
    <location>
        <begin position="40"/>
        <end position="62"/>
    </location>
</feature>
<feature type="transmembrane region" description="Helical" evidence="4">
    <location>
        <begin position="135"/>
        <end position="155"/>
    </location>
</feature>
<name>A0A2L0IKC7_9GAMM</name>
<feature type="transmembrane region" description="Helical" evidence="4">
    <location>
        <begin position="313"/>
        <end position="331"/>
    </location>
</feature>
<organism evidence="6 7">
    <name type="scientific">Mixta gaviniae</name>
    <dbReference type="NCBI Taxonomy" id="665914"/>
    <lineage>
        <taxon>Bacteria</taxon>
        <taxon>Pseudomonadati</taxon>
        <taxon>Pseudomonadota</taxon>
        <taxon>Gammaproteobacteria</taxon>
        <taxon>Enterobacterales</taxon>
        <taxon>Erwiniaceae</taxon>
        <taxon>Mixta</taxon>
    </lineage>
</organism>
<evidence type="ECO:0000313" key="6">
    <source>
        <dbReference type="EMBL" id="AUX95005.1"/>
    </source>
</evidence>
<dbReference type="InterPro" id="IPR011701">
    <property type="entry name" value="MFS"/>
</dbReference>
<keyword evidence="7" id="KW-1185">Reference proteome</keyword>
<dbReference type="Proteomes" id="UP000238365">
    <property type="component" value="Chromosome"/>
</dbReference>
<dbReference type="PANTHER" id="PTHR23539:SF1">
    <property type="entry name" value="MAJOR FACILITATOR SUPERFAMILY (MFS) PROFILE DOMAIN-CONTAINING PROTEIN"/>
    <property type="match status" value="1"/>
</dbReference>
<evidence type="ECO:0000256" key="1">
    <source>
        <dbReference type="ARBA" id="ARBA00022692"/>
    </source>
</evidence>
<proteinExistence type="predicted"/>
<feature type="transmembrane region" description="Helical" evidence="4">
    <location>
        <begin position="343"/>
        <end position="364"/>
    </location>
</feature>
<keyword evidence="2 4" id="KW-1133">Transmembrane helix</keyword>
<dbReference type="EMBL" id="CP026377">
    <property type="protein sequence ID" value="AUX95005.1"/>
    <property type="molecule type" value="Genomic_DNA"/>
</dbReference>
<accession>A0A2L0IKC7</accession>
<dbReference type="PROSITE" id="PS50850">
    <property type="entry name" value="MFS"/>
    <property type="match status" value="1"/>
</dbReference>
<dbReference type="GO" id="GO:0022857">
    <property type="term" value="F:transmembrane transporter activity"/>
    <property type="evidence" value="ECO:0007669"/>
    <property type="project" value="InterPro"/>
</dbReference>
<evidence type="ECO:0000313" key="7">
    <source>
        <dbReference type="Proteomes" id="UP000238365"/>
    </source>
</evidence>
<protein>
    <submittedName>
        <fullName evidence="6">MFS transporter</fullName>
    </submittedName>
</protein>
<dbReference type="KEGG" id="pgz:C2E15_19350"/>
<dbReference type="InterPro" id="IPR020846">
    <property type="entry name" value="MFS_dom"/>
</dbReference>
<dbReference type="Pfam" id="PF07690">
    <property type="entry name" value="MFS_1"/>
    <property type="match status" value="1"/>
</dbReference>
<gene>
    <name evidence="6" type="ORF">C2E15_19350</name>
</gene>
<feature type="transmembrane region" description="Helical" evidence="4">
    <location>
        <begin position="281"/>
        <end position="301"/>
    </location>
</feature>
<feature type="transmembrane region" description="Helical" evidence="4">
    <location>
        <begin position="211"/>
        <end position="229"/>
    </location>
</feature>
<dbReference type="AlphaFoldDB" id="A0A2L0IKC7"/>
<feature type="domain" description="Major facilitator superfamily (MFS) profile" evidence="5">
    <location>
        <begin position="160"/>
        <end position="398"/>
    </location>
</feature>
<evidence type="ECO:0000256" key="2">
    <source>
        <dbReference type="ARBA" id="ARBA00022989"/>
    </source>
</evidence>
<dbReference type="PANTHER" id="PTHR23539">
    <property type="entry name" value="MFS TRANSPORTER"/>
    <property type="match status" value="1"/>
</dbReference>
<keyword evidence="3 4" id="KW-0472">Membrane</keyword>
<evidence type="ECO:0000256" key="3">
    <source>
        <dbReference type="ARBA" id="ARBA00023136"/>
    </source>
</evidence>
<sequence length="398" mass="41538">MLRSLQALCLMSFFLADVRDGLGPFLGIFLTEHHWRPDDIGLVMTAGGVAALLATVPAGIVIDATRKKRLLLLLSCALVTLATLLLWYSTGYPIALVSQIVSGLAAALIGPLVAGITLGLTGRRGFNRQMGRNEAFNHAGNTLAAVLAGCAMWLWGIGAVFILMTSMAFFTALSVLAIREQDIDHDAARGIEKSENARALPRLSVLMRDPVLATTGFTLLLFHLGNAALLPMLSMRVASTDGGAWSPGLYAAATVVISQCVMIPVALFTAAQAERYGYRRLILIALMVLPIRAALAASFTGPLSVIPVQVLDGVAAGILGVAVPGYIVNALRGSGHINAGQSVIMLMQGAGAAFSPALAGAIVAHASWRVAFAALGLVALAALILWWRAGSRALSPAA</sequence>
<feature type="transmembrane region" description="Helical" evidence="4">
    <location>
        <begin position="161"/>
        <end position="179"/>
    </location>
</feature>
<evidence type="ECO:0000256" key="4">
    <source>
        <dbReference type="SAM" id="Phobius"/>
    </source>
</evidence>
<feature type="transmembrane region" description="Helical" evidence="4">
    <location>
        <begin position="94"/>
        <end position="114"/>
    </location>
</feature>
<dbReference type="SUPFAM" id="SSF103473">
    <property type="entry name" value="MFS general substrate transporter"/>
    <property type="match status" value="1"/>
</dbReference>
<reference evidence="6 7" key="1">
    <citation type="submission" date="2018-01" db="EMBL/GenBank/DDBJ databases">
        <title>Complete and assembled Genome of Pantoea gaviniae DSM22758T.</title>
        <authorList>
            <person name="Stevens M.J.A."/>
            <person name="Zurfluh K."/>
            <person name="Stephan R."/>
        </authorList>
    </citation>
    <scope>NUCLEOTIDE SEQUENCE [LARGE SCALE GENOMIC DNA]</scope>
    <source>
        <strain evidence="6 7">DSM 22758</strain>
    </source>
</reference>
<dbReference type="RefSeq" id="WP_104958729.1">
    <property type="nucleotide sequence ID" value="NZ_CP026377.1"/>
</dbReference>
<dbReference type="Gene3D" id="1.20.1250.20">
    <property type="entry name" value="MFS general substrate transporter like domains"/>
    <property type="match status" value="2"/>
</dbReference>
<evidence type="ECO:0000259" key="5">
    <source>
        <dbReference type="PROSITE" id="PS50850"/>
    </source>
</evidence>
<dbReference type="InterPro" id="IPR036259">
    <property type="entry name" value="MFS_trans_sf"/>
</dbReference>
<keyword evidence="1 4" id="KW-0812">Transmembrane</keyword>